<gene>
    <name evidence="6" type="ORF">QNN03_21175</name>
</gene>
<reference evidence="6 7" key="1">
    <citation type="submission" date="2023-05" db="EMBL/GenBank/DDBJ databases">
        <title>Streptomyces fuscus sp. nov., a brown-black pigment producing actinomyces isolated from dry sand of Sea duck farm.</title>
        <authorList>
            <person name="Xie J."/>
            <person name="Shen N."/>
        </authorList>
    </citation>
    <scope>NUCLEOTIDE SEQUENCE [LARGE SCALE GENOMIC DNA]</scope>
    <source>
        <strain evidence="6 7">GXMU-J15</strain>
    </source>
</reference>
<evidence type="ECO:0000256" key="4">
    <source>
        <dbReference type="SAM" id="MobiDB-lite"/>
    </source>
</evidence>
<evidence type="ECO:0000259" key="5">
    <source>
        <dbReference type="PROSITE" id="PS51118"/>
    </source>
</evidence>
<name>A0ABT7J2E6_9ACTN</name>
<dbReference type="Gene3D" id="1.10.10.10">
    <property type="entry name" value="Winged helix-like DNA-binding domain superfamily/Winged helix DNA-binding domain"/>
    <property type="match status" value="1"/>
</dbReference>
<dbReference type="InterPro" id="IPR036388">
    <property type="entry name" value="WH-like_DNA-bd_sf"/>
</dbReference>
<organism evidence="6 7">
    <name type="scientific">Streptomyces fuscus</name>
    <dbReference type="NCBI Taxonomy" id="3048495"/>
    <lineage>
        <taxon>Bacteria</taxon>
        <taxon>Bacillati</taxon>
        <taxon>Actinomycetota</taxon>
        <taxon>Actinomycetes</taxon>
        <taxon>Kitasatosporales</taxon>
        <taxon>Streptomycetaceae</taxon>
        <taxon>Streptomyces</taxon>
    </lineage>
</organism>
<keyword evidence="2" id="KW-0238">DNA-binding</keyword>
<evidence type="ECO:0000256" key="2">
    <source>
        <dbReference type="ARBA" id="ARBA00023125"/>
    </source>
</evidence>
<dbReference type="RefSeq" id="WP_255310391.1">
    <property type="nucleotide sequence ID" value="NZ_JASJUS010000020.1"/>
</dbReference>
<dbReference type="PANTHER" id="PTHR33204:SF36">
    <property type="entry name" value="TRANSCRIPTIONAL REGULATORY PROTEIN"/>
    <property type="match status" value="1"/>
</dbReference>
<dbReference type="PANTHER" id="PTHR33204">
    <property type="entry name" value="TRANSCRIPTIONAL REGULATOR, MARR FAMILY"/>
    <property type="match status" value="1"/>
</dbReference>
<dbReference type="InterPro" id="IPR002577">
    <property type="entry name" value="HTH_HxlR"/>
</dbReference>
<evidence type="ECO:0000256" key="1">
    <source>
        <dbReference type="ARBA" id="ARBA00023015"/>
    </source>
</evidence>
<evidence type="ECO:0000313" key="6">
    <source>
        <dbReference type="EMBL" id="MDL2078950.1"/>
    </source>
</evidence>
<dbReference type="Pfam" id="PF01638">
    <property type="entry name" value="HxlR"/>
    <property type="match status" value="1"/>
</dbReference>
<feature type="region of interest" description="Disordered" evidence="4">
    <location>
        <begin position="157"/>
        <end position="176"/>
    </location>
</feature>
<accession>A0ABT7J2E6</accession>
<evidence type="ECO:0000256" key="3">
    <source>
        <dbReference type="ARBA" id="ARBA00023163"/>
    </source>
</evidence>
<proteinExistence type="predicted"/>
<comment type="caution">
    <text evidence="6">The sequence shown here is derived from an EMBL/GenBank/DDBJ whole genome shotgun (WGS) entry which is preliminary data.</text>
</comment>
<dbReference type="PROSITE" id="PS51118">
    <property type="entry name" value="HTH_HXLR"/>
    <property type="match status" value="1"/>
</dbReference>
<protein>
    <submittedName>
        <fullName evidence="6">Helix-turn-helix domain-containing protein</fullName>
    </submittedName>
</protein>
<sequence>MDNHPGGTAKRPRVNVMDWSPENCSIARTLGLLGEKWTLVILRDVFGGIRRFNDLIEYSGVPRQVLTNRLSVLVEEGILRRDSYQEPGSRARPEYRLTEKGLDTYRILIALREWGDRYVADPEGPPLEHLHRDCGAPVTLTVRCAEGHEIHDPREVVGRPGPGAVRRSAKAASGTK</sequence>
<keyword evidence="1" id="KW-0805">Transcription regulation</keyword>
<dbReference type="EMBL" id="JASJUS010000020">
    <property type="protein sequence ID" value="MDL2078950.1"/>
    <property type="molecule type" value="Genomic_DNA"/>
</dbReference>
<dbReference type="SUPFAM" id="SSF46785">
    <property type="entry name" value="Winged helix' DNA-binding domain"/>
    <property type="match status" value="1"/>
</dbReference>
<dbReference type="Proteomes" id="UP001241926">
    <property type="component" value="Unassembled WGS sequence"/>
</dbReference>
<keyword evidence="7" id="KW-1185">Reference proteome</keyword>
<keyword evidence="3" id="KW-0804">Transcription</keyword>
<feature type="domain" description="HTH hxlR-type" evidence="5">
    <location>
        <begin position="24"/>
        <end position="123"/>
    </location>
</feature>
<evidence type="ECO:0000313" key="7">
    <source>
        <dbReference type="Proteomes" id="UP001241926"/>
    </source>
</evidence>
<dbReference type="InterPro" id="IPR036390">
    <property type="entry name" value="WH_DNA-bd_sf"/>
</dbReference>